<feature type="chain" id="PRO_5047405147" description="Secreted protein" evidence="1">
    <location>
        <begin position="24"/>
        <end position="136"/>
    </location>
</feature>
<evidence type="ECO:0000313" key="3">
    <source>
        <dbReference type="Proteomes" id="UP000070339"/>
    </source>
</evidence>
<sequence>MNKFSRVCARALTVGLLSLGVVSGGGVGATAPEAAALTPEEQHQFLVDPVGAVLWQGIKGSSDALNSNRGAAMAASFYSMNSPAPGIGLPAFDRCVQGVGSSTTVPGVRYVVGGLCAMLDPAARAEIERINFTPQY</sequence>
<keyword evidence="1" id="KW-0732">Signal</keyword>
<organism evidence="2 3">
    <name type="scientific">Corynebacterium simulans</name>
    <dbReference type="NCBI Taxonomy" id="146827"/>
    <lineage>
        <taxon>Bacteria</taxon>
        <taxon>Bacillati</taxon>
        <taxon>Actinomycetota</taxon>
        <taxon>Actinomycetes</taxon>
        <taxon>Mycobacteriales</taxon>
        <taxon>Corynebacteriaceae</taxon>
        <taxon>Corynebacterium</taxon>
    </lineage>
</organism>
<gene>
    <name evidence="2" type="ORF">WM41_0591</name>
</gene>
<evidence type="ECO:0008006" key="4">
    <source>
        <dbReference type="Google" id="ProtNLM"/>
    </source>
</evidence>
<comment type="caution">
    <text evidence="2">The sequence shown here is derived from an EMBL/GenBank/DDBJ whole genome shotgun (WGS) entry which is preliminary data.</text>
</comment>
<evidence type="ECO:0000313" key="2">
    <source>
        <dbReference type="EMBL" id="KXU18742.1"/>
    </source>
</evidence>
<evidence type="ECO:0000256" key="1">
    <source>
        <dbReference type="SAM" id="SignalP"/>
    </source>
</evidence>
<feature type="signal peptide" evidence="1">
    <location>
        <begin position="1"/>
        <end position="23"/>
    </location>
</feature>
<name>A0ABR5VB52_9CORY</name>
<dbReference type="Proteomes" id="UP000070339">
    <property type="component" value="Unassembled WGS sequence"/>
</dbReference>
<keyword evidence="3" id="KW-1185">Reference proteome</keyword>
<accession>A0ABR5VB52</accession>
<reference evidence="2 3" key="1">
    <citation type="journal article" date="2016" name="Int. J. Syst. Evol. Microbiol.">
        <title>Resolving the Complexity of Human Skin Metagenomes Using Single-Molecule Sequencing.</title>
        <authorList>
            <consortium name="NISC Comparative Sequencing Program"/>
            <person name="Tsai Y.C."/>
            <person name="Conlan S."/>
            <person name="Deming C."/>
            <person name="Segre J.A."/>
            <person name="Kong H.H."/>
            <person name="Korlach J."/>
            <person name="Oh J."/>
        </authorList>
    </citation>
    <scope>NUCLEOTIDE SEQUENCE [LARGE SCALE GENOMIC DNA]</scope>
    <source>
        <strain evidence="2 3">1B08</strain>
    </source>
</reference>
<protein>
    <recommendedName>
        <fullName evidence="4">Secreted protein</fullName>
    </recommendedName>
</protein>
<dbReference type="EMBL" id="LTEB01000016">
    <property type="protein sequence ID" value="KXU18742.1"/>
    <property type="molecule type" value="Genomic_DNA"/>
</dbReference>
<dbReference type="RefSeq" id="WP_223197716.1">
    <property type="nucleotide sequence ID" value="NZ_CP014635.1"/>
</dbReference>
<proteinExistence type="predicted"/>